<reference evidence="1 2" key="1">
    <citation type="submission" date="2017-07" db="EMBL/GenBank/DDBJ databases">
        <title>Phylogenetic study on the rhizospheric bacterium Ochrobactrum sp. A44.</title>
        <authorList>
            <person name="Krzyzanowska D.M."/>
            <person name="Ossowicki A."/>
            <person name="Rajewska M."/>
            <person name="Maciag T."/>
            <person name="Kaczynski Z."/>
            <person name="Czerwicka M."/>
            <person name="Jafra S."/>
        </authorList>
    </citation>
    <scope>NUCLEOTIDE SEQUENCE [LARGE SCALE GENOMIC DNA]</scope>
    <source>
        <strain evidence="1 2">A44</strain>
        <plasmid evidence="1 2">unnamed1</plasmid>
    </source>
</reference>
<geneLocation type="plasmid" evidence="1 2">
    <name>unnamed1</name>
</geneLocation>
<evidence type="ECO:0000313" key="1">
    <source>
        <dbReference type="EMBL" id="ASV87969.1"/>
    </source>
</evidence>
<gene>
    <name evidence="1" type="ORF">CES85_3042</name>
</gene>
<sequence length="56" mass="6273">MIRVFTPWDLVNIMTSASASATLKTEALPVIYGRRKCGLGPKRKNQQTAQMVHNKD</sequence>
<dbReference type="EMBL" id="CP022605">
    <property type="protein sequence ID" value="ASV87969.1"/>
    <property type="molecule type" value="Genomic_DNA"/>
</dbReference>
<dbReference type="KEGG" id="och:CES85_3042"/>
<proteinExistence type="predicted"/>
<accession>A0A248UNS8</accession>
<dbReference type="AlphaFoldDB" id="A0A248UNS8"/>
<name>A0A248UNS8_9HYPH</name>
<keyword evidence="1" id="KW-0614">Plasmid</keyword>
<dbReference type="RefSeq" id="WP_157743490.1">
    <property type="nucleotide sequence ID" value="NZ_CP022605.1"/>
</dbReference>
<dbReference type="Proteomes" id="UP000215256">
    <property type="component" value="Plasmid unnamed1"/>
</dbReference>
<organism evidence="1 2">
    <name type="scientific">Ochrobactrum quorumnocens</name>
    <dbReference type="NCBI Taxonomy" id="271865"/>
    <lineage>
        <taxon>Bacteria</taxon>
        <taxon>Pseudomonadati</taxon>
        <taxon>Pseudomonadota</taxon>
        <taxon>Alphaproteobacteria</taxon>
        <taxon>Hyphomicrobiales</taxon>
        <taxon>Brucellaceae</taxon>
        <taxon>Brucella/Ochrobactrum group</taxon>
        <taxon>Ochrobactrum</taxon>
    </lineage>
</organism>
<protein>
    <submittedName>
        <fullName evidence="1">Uncharacterized protein</fullName>
    </submittedName>
</protein>
<evidence type="ECO:0000313" key="2">
    <source>
        <dbReference type="Proteomes" id="UP000215256"/>
    </source>
</evidence>